<evidence type="ECO:0000256" key="1">
    <source>
        <dbReference type="ARBA" id="ARBA00004434"/>
    </source>
</evidence>
<reference evidence="12 13" key="1">
    <citation type="submission" date="2024-01" db="EMBL/GenBank/DDBJ databases">
        <authorList>
            <person name="Allen C."/>
            <person name="Tagirdzhanova G."/>
        </authorList>
    </citation>
    <scope>NUCLEOTIDE SEQUENCE [LARGE SCALE GENOMIC DNA]</scope>
</reference>
<keyword evidence="10" id="KW-0472">Membrane</keyword>
<keyword evidence="13" id="KW-1185">Reference proteome</keyword>
<feature type="domain" description="Peptidase S26" evidence="11">
    <location>
        <begin position="57"/>
        <end position="140"/>
    </location>
</feature>
<evidence type="ECO:0000256" key="3">
    <source>
        <dbReference type="ARBA" id="ARBA00013650"/>
    </source>
</evidence>
<dbReference type="PANTHER" id="PTHR46041:SF2">
    <property type="entry name" value="MITOCHONDRIAL INNER MEMBRANE PROTEASE SUBUNIT 2"/>
    <property type="match status" value="1"/>
</dbReference>
<evidence type="ECO:0000313" key="12">
    <source>
        <dbReference type="EMBL" id="CAK7227711.1"/>
    </source>
</evidence>
<comment type="caution">
    <text evidence="12">The sequence shown here is derived from an EMBL/GenBank/DDBJ whole genome shotgun (WGS) entry which is preliminary data.</text>
</comment>
<evidence type="ECO:0000256" key="7">
    <source>
        <dbReference type="ARBA" id="ARBA00022801"/>
    </source>
</evidence>
<evidence type="ECO:0000256" key="9">
    <source>
        <dbReference type="ARBA" id="ARBA00023128"/>
    </source>
</evidence>
<evidence type="ECO:0000256" key="4">
    <source>
        <dbReference type="ARBA" id="ARBA00022670"/>
    </source>
</evidence>
<dbReference type="PRINTS" id="PR00727">
    <property type="entry name" value="LEADERPTASE"/>
</dbReference>
<dbReference type="Proteomes" id="UP001642405">
    <property type="component" value="Unassembled WGS sequence"/>
</dbReference>
<dbReference type="Pfam" id="PF10502">
    <property type="entry name" value="Peptidase_S26"/>
    <property type="match status" value="1"/>
</dbReference>
<evidence type="ECO:0000256" key="8">
    <source>
        <dbReference type="ARBA" id="ARBA00022989"/>
    </source>
</evidence>
<comment type="subcellular location">
    <subcellularLocation>
        <location evidence="1">Mitochondrion inner membrane</location>
        <topology evidence="1">Single-pass membrane protein</topology>
    </subcellularLocation>
</comment>
<dbReference type="InterPro" id="IPR037730">
    <property type="entry name" value="IMP2"/>
</dbReference>
<accession>A0ABP0C745</accession>
<keyword evidence="6" id="KW-0999">Mitochondrion inner membrane</keyword>
<organism evidence="12 13">
    <name type="scientific">Sporothrix curviconia</name>
    <dbReference type="NCBI Taxonomy" id="1260050"/>
    <lineage>
        <taxon>Eukaryota</taxon>
        <taxon>Fungi</taxon>
        <taxon>Dikarya</taxon>
        <taxon>Ascomycota</taxon>
        <taxon>Pezizomycotina</taxon>
        <taxon>Sordariomycetes</taxon>
        <taxon>Sordariomycetidae</taxon>
        <taxon>Ophiostomatales</taxon>
        <taxon>Ophiostomataceae</taxon>
        <taxon>Sporothrix</taxon>
    </lineage>
</organism>
<sequence>MARSSLWARVRAGGRAAFFSSTSTASTKPGKPGAPSPPPRSAFVRQFAFRLLGLATWIPVAIWFNSTVAEVTRIEGPSMYPFLNSRFNESLERDWVINRKLYAQEGLKRGMVVFLRSPYHPEVVSVKRIIGLEGDVVKTRQPYPTPYVRIPAGHMWVEGDAGVGKSLDSNTYGPVSIGLITGQLTHVLLPVDKFGRVRWWDYPVEDRITATTAFY</sequence>
<proteinExistence type="inferred from homology"/>
<keyword evidence="7" id="KW-0378">Hydrolase</keyword>
<keyword evidence="5" id="KW-0812">Transmembrane</keyword>
<dbReference type="CDD" id="cd06530">
    <property type="entry name" value="S26_SPase_I"/>
    <property type="match status" value="1"/>
</dbReference>
<evidence type="ECO:0000256" key="2">
    <source>
        <dbReference type="ARBA" id="ARBA00007066"/>
    </source>
</evidence>
<protein>
    <recommendedName>
        <fullName evidence="3">Mitochondrial inner membrane protease subunit 2</fullName>
    </recommendedName>
</protein>
<dbReference type="PANTHER" id="PTHR46041">
    <property type="entry name" value="MITOCHONDRIAL INNER MEMBRANE PROTEASE SUBUNIT 2"/>
    <property type="match status" value="1"/>
</dbReference>
<dbReference type="InterPro" id="IPR019533">
    <property type="entry name" value="Peptidase_S26"/>
</dbReference>
<dbReference type="Gene3D" id="2.10.109.10">
    <property type="entry name" value="Umud Fragment, subunit A"/>
    <property type="match status" value="1"/>
</dbReference>
<dbReference type="SUPFAM" id="SSF51306">
    <property type="entry name" value="LexA/Signal peptidase"/>
    <property type="match status" value="1"/>
</dbReference>
<evidence type="ECO:0000313" key="13">
    <source>
        <dbReference type="Proteomes" id="UP001642405"/>
    </source>
</evidence>
<dbReference type="InterPro" id="IPR000223">
    <property type="entry name" value="Pept_S26A_signal_pept_1"/>
</dbReference>
<keyword evidence="8" id="KW-1133">Transmembrane helix</keyword>
<evidence type="ECO:0000256" key="10">
    <source>
        <dbReference type="ARBA" id="ARBA00023136"/>
    </source>
</evidence>
<keyword evidence="4" id="KW-0645">Protease</keyword>
<comment type="similarity">
    <text evidence="2">Belongs to the peptidase S26 family. IMP2 subfamily.</text>
</comment>
<gene>
    <name evidence="12" type="ORF">SCUCBS95973_006636</name>
</gene>
<evidence type="ECO:0000256" key="5">
    <source>
        <dbReference type="ARBA" id="ARBA00022692"/>
    </source>
</evidence>
<name>A0ABP0C745_9PEZI</name>
<evidence type="ECO:0000259" key="11">
    <source>
        <dbReference type="Pfam" id="PF10502"/>
    </source>
</evidence>
<evidence type="ECO:0000256" key="6">
    <source>
        <dbReference type="ARBA" id="ARBA00022792"/>
    </source>
</evidence>
<dbReference type="EMBL" id="CAWUHB010000040">
    <property type="protein sequence ID" value="CAK7227711.1"/>
    <property type="molecule type" value="Genomic_DNA"/>
</dbReference>
<keyword evidence="9" id="KW-0496">Mitochondrion</keyword>
<dbReference type="InterPro" id="IPR036286">
    <property type="entry name" value="LexA/Signal_pep-like_sf"/>
</dbReference>